<dbReference type="EMBL" id="AFFY01000025">
    <property type="protein sequence ID" value="EHH00057.1"/>
    <property type="molecule type" value="Genomic_DNA"/>
</dbReference>
<dbReference type="STRING" id="762968.HMPREF9441_02063"/>
<dbReference type="AlphaFoldDB" id="G5SRR5"/>
<accession>G5SRR5</accession>
<dbReference type="HOGENOM" id="CLU_3237113_0_0_10"/>
<protein>
    <submittedName>
        <fullName evidence="1">Uncharacterized protein</fullName>
    </submittedName>
</protein>
<reference evidence="1 2" key="1">
    <citation type="submission" date="2011-03" db="EMBL/GenBank/DDBJ databases">
        <authorList>
            <person name="Weinstock G."/>
            <person name="Sodergren E."/>
            <person name="Clifton S."/>
            <person name="Fulton L."/>
            <person name="Fulton B."/>
            <person name="Courtney L."/>
            <person name="Fronick C."/>
            <person name="Harrison M."/>
            <person name="Strong C."/>
            <person name="Farmer C."/>
            <person name="Delahaunty K."/>
            <person name="Markovic C."/>
            <person name="Hall O."/>
            <person name="Minx P."/>
            <person name="Tomlinson C."/>
            <person name="Mitreva M."/>
            <person name="Hou S."/>
            <person name="Chen J."/>
            <person name="Wollam A."/>
            <person name="Pepin K.H."/>
            <person name="Johnson M."/>
            <person name="Bhonagiri V."/>
            <person name="Zhang X."/>
            <person name="Suruliraj S."/>
            <person name="Warren W."/>
            <person name="Chinwalla A."/>
            <person name="Mardis E.R."/>
            <person name="Wilson R.K."/>
        </authorList>
    </citation>
    <scope>NUCLEOTIDE SEQUENCE [LARGE SCALE GENOMIC DNA]</scope>
    <source>
        <strain evidence="1 2">YIT 11840</strain>
    </source>
</reference>
<sequence>MKNQSAETKKSFGAEPCTDVLTPLPCCKRKEIQILKFRVTPIY</sequence>
<comment type="caution">
    <text evidence="1">The sequence shown here is derived from an EMBL/GenBank/DDBJ whole genome shotgun (WGS) entry which is preliminary data.</text>
</comment>
<name>G5SRR5_9BACT</name>
<gene>
    <name evidence="1" type="ORF">HMPREF9441_02063</name>
</gene>
<proteinExistence type="predicted"/>
<organism evidence="1 2">
    <name type="scientific">Paraprevotella clara YIT 11840</name>
    <dbReference type="NCBI Taxonomy" id="762968"/>
    <lineage>
        <taxon>Bacteria</taxon>
        <taxon>Pseudomonadati</taxon>
        <taxon>Bacteroidota</taxon>
        <taxon>Bacteroidia</taxon>
        <taxon>Bacteroidales</taxon>
        <taxon>Prevotellaceae</taxon>
        <taxon>Paraprevotella</taxon>
    </lineage>
</organism>
<evidence type="ECO:0000313" key="2">
    <source>
        <dbReference type="Proteomes" id="UP000003598"/>
    </source>
</evidence>
<dbReference type="Proteomes" id="UP000003598">
    <property type="component" value="Unassembled WGS sequence"/>
</dbReference>
<keyword evidence="2" id="KW-1185">Reference proteome</keyword>
<evidence type="ECO:0000313" key="1">
    <source>
        <dbReference type="EMBL" id="EHH00057.1"/>
    </source>
</evidence>